<evidence type="ECO:0000256" key="2">
    <source>
        <dbReference type="SAM" id="Phobius"/>
    </source>
</evidence>
<protein>
    <recommendedName>
        <fullName evidence="3">CorA-like transporter domain-containing protein</fullName>
    </recommendedName>
</protein>
<dbReference type="Pfam" id="PF26616">
    <property type="entry name" value="CorA-like"/>
    <property type="match status" value="2"/>
</dbReference>
<keyword evidence="2" id="KW-0472">Membrane</keyword>
<evidence type="ECO:0000259" key="3">
    <source>
        <dbReference type="Pfam" id="PF26616"/>
    </source>
</evidence>
<keyword evidence="2" id="KW-1133">Transmembrane helix</keyword>
<evidence type="ECO:0000313" key="4">
    <source>
        <dbReference type="EMBL" id="KAF4468950.1"/>
    </source>
</evidence>
<feature type="domain" description="CorA-like transporter" evidence="3">
    <location>
        <begin position="230"/>
        <end position="289"/>
    </location>
</feature>
<proteinExistence type="predicted"/>
<evidence type="ECO:0000313" key="5">
    <source>
        <dbReference type="Proteomes" id="UP000554235"/>
    </source>
</evidence>
<comment type="caution">
    <text evidence="4">The sequence shown here is derived from an EMBL/GenBank/DDBJ whole genome shotgun (WGS) entry which is preliminary data.</text>
</comment>
<feature type="domain" description="CorA-like transporter" evidence="3">
    <location>
        <begin position="15"/>
        <end position="229"/>
    </location>
</feature>
<feature type="transmembrane region" description="Helical" evidence="2">
    <location>
        <begin position="511"/>
        <end position="534"/>
    </location>
</feature>
<feature type="compositionally biased region" description="Polar residues" evidence="1">
    <location>
        <begin position="317"/>
        <end position="332"/>
    </location>
</feature>
<keyword evidence="5" id="KW-1185">Reference proteome</keyword>
<gene>
    <name evidence="4" type="ORF">FALBO_4167</name>
</gene>
<evidence type="ECO:0000256" key="1">
    <source>
        <dbReference type="SAM" id="MobiDB-lite"/>
    </source>
</evidence>
<accession>A0A8H4LIH1</accession>
<dbReference type="EMBL" id="JAADYS010000542">
    <property type="protein sequence ID" value="KAF4468950.1"/>
    <property type="molecule type" value="Genomic_DNA"/>
</dbReference>
<feature type="transmembrane region" description="Helical" evidence="2">
    <location>
        <begin position="554"/>
        <end position="577"/>
    </location>
</feature>
<sequence length="588" mass="66660">MSSQSVPTNYDFFTEACQHSDNYPVQLPRSRYGTARREEIAESLNERAKLVFNPNESKSVLKLTELCTCFNGQNSSSSDPNQQAECNCEPDIINIRARDALVKHLQNGKPNPRLRYLSIQSPSSRDRLDCSLSKFKFFSTYHEIPPSFLDHVYSFKASLSPCDYNLAGFKDENTLLAPKSQSLPLKQLERSGREIRYSFLLRSIESSTSIPNQPWAIRQLAVYHSFDVARIKEALSENPAFEPSELKSVPNSFAATLEILLMILDWCDENWRWYINDIVDEVGRPTDKATTVTVVDEADLGKVKRLVTGFSGKAQPKPNNKQPTATVVRSPTSAMESGTLLQDLKRRVTFTRGKSDVDSSTQLEDIENLRALKIFSFNELQELQRALDKIQSALLVLKLNYQAIKQIRQHYESLMADFQTPEMDIIRNNCKHAVLRLSCRSKDVEANIEARQAQLDTLLHVVQEGKSLYDGILQYRSLQINKIYAESAQLSARKMEAIANKTKQETSSMHIITVVTLIFLPGTFIASFFQSGILEWAELKPDEGWKLNTSVFGLFMKVSCTMMAILILIWATTVLLLRRQSRASANRG</sequence>
<keyword evidence="2" id="KW-0812">Transmembrane</keyword>
<dbReference type="OrthoDB" id="5396681at2759"/>
<name>A0A8H4LIH1_9HYPO</name>
<dbReference type="AlphaFoldDB" id="A0A8H4LIH1"/>
<dbReference type="Gene3D" id="1.20.58.340">
    <property type="entry name" value="Magnesium transport protein CorA, transmembrane region"/>
    <property type="match status" value="1"/>
</dbReference>
<reference evidence="4 5" key="1">
    <citation type="submission" date="2020-01" db="EMBL/GenBank/DDBJ databases">
        <title>Identification and distribution of gene clusters putatively required for synthesis of sphingolipid metabolism inhibitors in phylogenetically diverse species of the filamentous fungus Fusarium.</title>
        <authorList>
            <person name="Kim H.-S."/>
            <person name="Busman M."/>
            <person name="Brown D.W."/>
            <person name="Divon H."/>
            <person name="Uhlig S."/>
            <person name="Proctor R.H."/>
        </authorList>
    </citation>
    <scope>NUCLEOTIDE SEQUENCE [LARGE SCALE GENOMIC DNA]</scope>
    <source>
        <strain evidence="4 5">NRRL 20459</strain>
    </source>
</reference>
<dbReference type="Proteomes" id="UP000554235">
    <property type="component" value="Unassembled WGS sequence"/>
</dbReference>
<organism evidence="4 5">
    <name type="scientific">Fusarium albosuccineum</name>
    <dbReference type="NCBI Taxonomy" id="1237068"/>
    <lineage>
        <taxon>Eukaryota</taxon>
        <taxon>Fungi</taxon>
        <taxon>Dikarya</taxon>
        <taxon>Ascomycota</taxon>
        <taxon>Pezizomycotina</taxon>
        <taxon>Sordariomycetes</taxon>
        <taxon>Hypocreomycetidae</taxon>
        <taxon>Hypocreales</taxon>
        <taxon>Nectriaceae</taxon>
        <taxon>Fusarium</taxon>
        <taxon>Fusarium decemcellulare species complex</taxon>
    </lineage>
</organism>
<dbReference type="InterPro" id="IPR058257">
    <property type="entry name" value="CorA-like_dom"/>
</dbReference>
<feature type="region of interest" description="Disordered" evidence="1">
    <location>
        <begin position="311"/>
        <end position="332"/>
    </location>
</feature>